<protein>
    <submittedName>
        <fullName evidence="3">Nucleotidyltransferase/DNA polymerase involved in DNA repair</fullName>
    </submittedName>
</protein>
<sequence length="407" mass="45548">MDFNTKASTLMHIDLNSCFATIEQQANRQLRGRPIAVAAYNSPGGCILASSIEAKRLGVKTGMRVQEGKLLCSDLLILEPDPAKYRCVHLQFREIINCYTPEFSPKSIDEFALNLEGCPAFKLGMHEVAKRIKCDIKNAIGDYITVSIGIAPNRFLAKTASALHKPDGLDEIHAYNFKKIYAGLKLQDLCGIAANSAARLAESGIYTVMDFYNAKASDLIRAFHSIGGYYWYLRLRGWEIDAVDFARKSFGNSYALPKPFWKLEDLLPILQKLTEKMCFRLHTSGFKARGVGVAVRYKTGNFWHKTRLYADFIYKPGDFFTSAFKLLGLAPYKEPVHTLTVFCFGLIKTDTFQPDLFGVEEKNYKLADAVDAINAKWGNFVLGPASILLSKDLVKDRIAFGGVRELT</sequence>
<evidence type="ECO:0000256" key="1">
    <source>
        <dbReference type="ARBA" id="ARBA00010945"/>
    </source>
</evidence>
<keyword evidence="3" id="KW-0808">Transferase</keyword>
<dbReference type="Gene3D" id="3.30.70.270">
    <property type="match status" value="1"/>
</dbReference>
<proteinExistence type="inferred from homology"/>
<dbReference type="GO" id="GO:0005829">
    <property type="term" value="C:cytosol"/>
    <property type="evidence" value="ECO:0007669"/>
    <property type="project" value="TreeGrafter"/>
</dbReference>
<dbReference type="PROSITE" id="PS50173">
    <property type="entry name" value="UMUC"/>
    <property type="match status" value="1"/>
</dbReference>
<dbReference type="InterPro" id="IPR043128">
    <property type="entry name" value="Rev_trsase/Diguanyl_cyclase"/>
</dbReference>
<name>A0A0G1KMD4_UNCKA</name>
<organism evidence="3 4">
    <name type="scientific">candidate division WWE3 bacterium GW2011_GWC2_44_9</name>
    <dbReference type="NCBI Taxonomy" id="1619125"/>
    <lineage>
        <taxon>Bacteria</taxon>
        <taxon>Katanobacteria</taxon>
    </lineage>
</organism>
<dbReference type="InterPro" id="IPR043502">
    <property type="entry name" value="DNA/RNA_pol_sf"/>
</dbReference>
<dbReference type="GO" id="GO:0003887">
    <property type="term" value="F:DNA-directed DNA polymerase activity"/>
    <property type="evidence" value="ECO:0007669"/>
    <property type="project" value="TreeGrafter"/>
</dbReference>
<dbReference type="GO" id="GO:0003684">
    <property type="term" value="F:damaged DNA binding"/>
    <property type="evidence" value="ECO:0007669"/>
    <property type="project" value="InterPro"/>
</dbReference>
<dbReference type="Gene3D" id="1.10.150.20">
    <property type="entry name" value="5' to 3' exonuclease, C-terminal subdomain"/>
    <property type="match status" value="1"/>
</dbReference>
<evidence type="ECO:0000313" key="3">
    <source>
        <dbReference type="EMBL" id="KKT84861.1"/>
    </source>
</evidence>
<dbReference type="GO" id="GO:0009432">
    <property type="term" value="P:SOS response"/>
    <property type="evidence" value="ECO:0007669"/>
    <property type="project" value="TreeGrafter"/>
</dbReference>
<dbReference type="InterPro" id="IPR001126">
    <property type="entry name" value="UmuC"/>
</dbReference>
<dbReference type="InterPro" id="IPR017961">
    <property type="entry name" value="DNA_pol_Y-fam_little_finger"/>
</dbReference>
<dbReference type="Gene3D" id="3.30.1490.100">
    <property type="entry name" value="DNA polymerase, Y-family, little finger domain"/>
    <property type="match status" value="1"/>
</dbReference>
<dbReference type="GO" id="GO:0042276">
    <property type="term" value="P:error-prone translesion synthesis"/>
    <property type="evidence" value="ECO:0007669"/>
    <property type="project" value="TreeGrafter"/>
</dbReference>
<comment type="caution">
    <text evidence="3">The sequence shown here is derived from an EMBL/GenBank/DDBJ whole genome shotgun (WGS) entry which is preliminary data.</text>
</comment>
<evidence type="ECO:0000313" key="4">
    <source>
        <dbReference type="Proteomes" id="UP000034504"/>
    </source>
</evidence>
<dbReference type="SUPFAM" id="SSF100879">
    <property type="entry name" value="Lesion bypass DNA polymerase (Y-family), little finger domain"/>
    <property type="match status" value="1"/>
</dbReference>
<dbReference type="SUPFAM" id="SSF56672">
    <property type="entry name" value="DNA/RNA polymerases"/>
    <property type="match status" value="1"/>
</dbReference>
<dbReference type="Gene3D" id="3.40.1170.60">
    <property type="match status" value="1"/>
</dbReference>
<gene>
    <name evidence="3" type="ORF">UW82_C0008G0008</name>
</gene>
<dbReference type="PANTHER" id="PTHR11076">
    <property type="entry name" value="DNA REPAIR POLYMERASE UMUC / TRANSFERASE FAMILY MEMBER"/>
    <property type="match status" value="1"/>
</dbReference>
<dbReference type="InterPro" id="IPR050116">
    <property type="entry name" value="DNA_polymerase-Y"/>
</dbReference>
<dbReference type="Proteomes" id="UP000034504">
    <property type="component" value="Unassembled WGS sequence"/>
</dbReference>
<evidence type="ECO:0000259" key="2">
    <source>
        <dbReference type="PROSITE" id="PS50173"/>
    </source>
</evidence>
<dbReference type="Pfam" id="PF00817">
    <property type="entry name" value="IMS"/>
    <property type="match status" value="1"/>
</dbReference>
<dbReference type="EMBL" id="LCJU01000008">
    <property type="protein sequence ID" value="KKT84861.1"/>
    <property type="molecule type" value="Genomic_DNA"/>
</dbReference>
<accession>A0A0G1KMD4</accession>
<dbReference type="InterPro" id="IPR036775">
    <property type="entry name" value="DNA_pol_Y-fam_lit_finger_sf"/>
</dbReference>
<dbReference type="AlphaFoldDB" id="A0A0G1KMD4"/>
<comment type="similarity">
    <text evidence="1">Belongs to the DNA polymerase type-Y family.</text>
</comment>
<dbReference type="GO" id="GO:0006281">
    <property type="term" value="P:DNA repair"/>
    <property type="evidence" value="ECO:0007669"/>
    <property type="project" value="InterPro"/>
</dbReference>
<feature type="domain" description="UmuC" evidence="2">
    <location>
        <begin position="10"/>
        <end position="193"/>
    </location>
</feature>
<dbReference type="PANTHER" id="PTHR11076:SF33">
    <property type="entry name" value="DNA POLYMERASE KAPPA"/>
    <property type="match status" value="1"/>
</dbReference>
<dbReference type="Pfam" id="PF11799">
    <property type="entry name" value="IMS_C"/>
    <property type="match status" value="1"/>
</dbReference>
<reference evidence="3 4" key="1">
    <citation type="journal article" date="2015" name="Nature">
        <title>rRNA introns, odd ribosomes, and small enigmatic genomes across a large radiation of phyla.</title>
        <authorList>
            <person name="Brown C.T."/>
            <person name="Hug L.A."/>
            <person name="Thomas B.C."/>
            <person name="Sharon I."/>
            <person name="Castelle C.J."/>
            <person name="Singh A."/>
            <person name="Wilkins M.J."/>
            <person name="Williams K.H."/>
            <person name="Banfield J.F."/>
        </authorList>
    </citation>
    <scope>NUCLEOTIDE SEQUENCE [LARGE SCALE GENOMIC DNA]</scope>
</reference>